<dbReference type="OrthoDB" id="2148359at2"/>
<evidence type="ECO:0000256" key="1">
    <source>
        <dbReference type="SAM" id="Phobius"/>
    </source>
</evidence>
<dbReference type="InterPro" id="IPR010317">
    <property type="entry name" value="WxLIP_PGBD"/>
</dbReference>
<organism evidence="4 5">
    <name type="scientific">Vagococcus carniphilus</name>
    <dbReference type="NCBI Taxonomy" id="218144"/>
    <lineage>
        <taxon>Bacteria</taxon>
        <taxon>Bacillati</taxon>
        <taxon>Bacillota</taxon>
        <taxon>Bacilli</taxon>
        <taxon>Lactobacillales</taxon>
        <taxon>Enterococcaceae</taxon>
        <taxon>Vagococcus</taxon>
    </lineage>
</organism>
<dbReference type="InterPro" id="IPR021759">
    <property type="entry name" value="WxLIP_HBD"/>
</dbReference>
<dbReference type="RefSeq" id="WP_126794435.1">
    <property type="nucleotide sequence ID" value="NZ_CP060720.1"/>
</dbReference>
<accession>A0A430B009</accession>
<evidence type="ECO:0000259" key="3">
    <source>
        <dbReference type="Pfam" id="PF11797"/>
    </source>
</evidence>
<sequence>MKQNKFSYYVGIIFLVTFSLISVTTQIAQAEETSGMTFNMESVISEKQWEKGTSSSYFDLLMKPGEETQLKVVVSNDSEQAQKINVFPADAYTSQTGLIDYTTDQKKLDKSLKYPMTTLVSKAQLIELQPKESKEVVFDLKSPEESIAGIIVGAIVAEGVDNQDATSKKAQGVSIVNKFQIVKPIILRQNELIIKTDLKLNKVAFTSVGSQPAVTANISNVTPTKFGDLSLEAKIRKNKQDKVLKSQKVKDLEMAPNSNFDFPIYLEDANLEAGDYELELVARTNGESWTFKEPFKVTSEQSKELSKAVAEKPKEEVKQKKPIGLIIFVVVVIIGTISGIGYWYWKKK</sequence>
<dbReference type="EMBL" id="NGKB01000008">
    <property type="protein sequence ID" value="RSU13644.1"/>
    <property type="molecule type" value="Genomic_DNA"/>
</dbReference>
<proteinExistence type="predicted"/>
<feature type="transmembrane region" description="Helical" evidence="1">
    <location>
        <begin position="323"/>
        <end position="345"/>
    </location>
</feature>
<comment type="caution">
    <text evidence="4">The sequence shown here is derived from an EMBL/GenBank/DDBJ whole genome shotgun (WGS) entry which is preliminary data.</text>
</comment>
<keyword evidence="1" id="KW-1133">Transmembrane helix</keyword>
<dbReference type="GeneID" id="95581976"/>
<gene>
    <name evidence="4" type="ORF">CBF28_09150</name>
</gene>
<dbReference type="Proteomes" id="UP000288028">
    <property type="component" value="Unassembled WGS sequence"/>
</dbReference>
<feature type="domain" description="WxL Interacting Protein peptidoglycan binding" evidence="2">
    <location>
        <begin position="38"/>
        <end position="156"/>
    </location>
</feature>
<dbReference type="AlphaFoldDB" id="A0A430B009"/>
<reference evidence="4 5" key="1">
    <citation type="submission" date="2017-05" db="EMBL/GenBank/DDBJ databases">
        <title>Vagococcus spp. assemblies.</title>
        <authorList>
            <person name="Gulvik C.A."/>
        </authorList>
    </citation>
    <scope>NUCLEOTIDE SEQUENCE [LARGE SCALE GENOMIC DNA]</scope>
    <source>
        <strain evidence="4 5">SS1714</strain>
    </source>
</reference>
<protein>
    <submittedName>
        <fullName evidence="4">Uncharacterized protein</fullName>
    </submittedName>
</protein>
<keyword evidence="5" id="KW-1185">Reference proteome</keyword>
<evidence type="ECO:0000259" key="2">
    <source>
        <dbReference type="Pfam" id="PF06030"/>
    </source>
</evidence>
<keyword evidence="1" id="KW-0812">Transmembrane</keyword>
<dbReference type="Pfam" id="PF06030">
    <property type="entry name" value="WxLIP_PGBD"/>
    <property type="match status" value="1"/>
</dbReference>
<dbReference type="Pfam" id="PF11797">
    <property type="entry name" value="WxLIP_HBD"/>
    <property type="match status" value="1"/>
</dbReference>
<name>A0A430B009_9ENTE</name>
<feature type="domain" description="WxL Interacting Protein host binding" evidence="3">
    <location>
        <begin position="171"/>
        <end position="306"/>
    </location>
</feature>
<evidence type="ECO:0000313" key="5">
    <source>
        <dbReference type="Proteomes" id="UP000288028"/>
    </source>
</evidence>
<keyword evidence="1" id="KW-0472">Membrane</keyword>
<evidence type="ECO:0000313" key="4">
    <source>
        <dbReference type="EMBL" id="RSU13644.1"/>
    </source>
</evidence>